<evidence type="ECO:0000256" key="1">
    <source>
        <dbReference type="SAM" id="Phobius"/>
    </source>
</evidence>
<dbReference type="Proteomes" id="UP000016960">
    <property type="component" value="Unassembled WGS sequence"/>
</dbReference>
<reference evidence="2 3" key="1">
    <citation type="submission" date="2013-05" db="EMBL/GenBank/DDBJ databases">
        <title>Draft genome sequence of Rubidibacter lacunae KORDI 51-2.</title>
        <authorList>
            <person name="Choi D.H."/>
            <person name="Noh J.H."/>
            <person name="Kwon K.-K."/>
            <person name="Lee J.-H."/>
            <person name="Ryu J.-Y."/>
        </authorList>
    </citation>
    <scope>NUCLEOTIDE SEQUENCE [LARGE SCALE GENOMIC DNA]</scope>
    <source>
        <strain evidence="2 3">KORDI 51-2</strain>
    </source>
</reference>
<keyword evidence="1" id="KW-1133">Transmembrane helix</keyword>
<comment type="caution">
    <text evidence="2">The sequence shown here is derived from an EMBL/GenBank/DDBJ whole genome shotgun (WGS) entry which is preliminary data.</text>
</comment>
<evidence type="ECO:0000313" key="2">
    <source>
        <dbReference type="EMBL" id="ERN40936.1"/>
    </source>
</evidence>
<keyword evidence="1" id="KW-0472">Membrane</keyword>
<feature type="transmembrane region" description="Helical" evidence="1">
    <location>
        <begin position="33"/>
        <end position="52"/>
    </location>
</feature>
<organism evidence="2 3">
    <name type="scientific">Rubidibacter lacunae KORDI 51-2</name>
    <dbReference type="NCBI Taxonomy" id="582515"/>
    <lineage>
        <taxon>Bacteria</taxon>
        <taxon>Bacillati</taxon>
        <taxon>Cyanobacteriota</taxon>
        <taxon>Cyanophyceae</taxon>
        <taxon>Oscillatoriophycideae</taxon>
        <taxon>Chroococcales</taxon>
        <taxon>Aphanothecaceae</taxon>
        <taxon>Rubidibacter</taxon>
    </lineage>
</organism>
<dbReference type="AlphaFoldDB" id="U5DH61"/>
<accession>U5DH61</accession>
<dbReference type="RefSeq" id="WP_022607878.1">
    <property type="nucleotide sequence ID" value="NZ_ASSJ01000064.1"/>
</dbReference>
<dbReference type="EMBL" id="ASSJ01000064">
    <property type="protein sequence ID" value="ERN40936.1"/>
    <property type="molecule type" value="Genomic_DNA"/>
</dbReference>
<keyword evidence="3" id="KW-1185">Reference proteome</keyword>
<proteinExistence type="predicted"/>
<gene>
    <name evidence="2" type="ORF">KR51_00025460</name>
</gene>
<name>U5DH61_9CHRO</name>
<dbReference type="InParanoid" id="U5DH61"/>
<protein>
    <submittedName>
        <fullName evidence="2">Uncharacterized protein</fullName>
    </submittedName>
</protein>
<feature type="transmembrane region" description="Helical" evidence="1">
    <location>
        <begin position="6"/>
        <end position="26"/>
    </location>
</feature>
<sequence length="73" mass="8067">MDPSLFVLIAAVIVVWLVFAGLVRIVKTSVATALKIALVLLVAQLVFAIAPLEIGQRILQLPNDLWEMWLERG</sequence>
<dbReference type="STRING" id="582515.KR51_00025460"/>
<keyword evidence="1" id="KW-0812">Transmembrane</keyword>
<evidence type="ECO:0000313" key="3">
    <source>
        <dbReference type="Proteomes" id="UP000016960"/>
    </source>
</evidence>